<dbReference type="PANTHER" id="PTHR43692">
    <property type="entry name" value="UDP-N-ACETYLMURAMOYLALANINE--D-GLUTAMATE LIGASE"/>
    <property type="match status" value="1"/>
</dbReference>
<evidence type="ECO:0000256" key="2">
    <source>
        <dbReference type="ARBA" id="ARBA00004752"/>
    </source>
</evidence>
<gene>
    <name evidence="7 11" type="primary">murD</name>
    <name evidence="11" type="ORF">O3P16_02480</name>
</gene>
<keyword evidence="7 8" id="KW-0132">Cell division</keyword>
<protein>
    <recommendedName>
        <fullName evidence="7 8">UDP-N-acetylmuramoylalanine--D-glutamate ligase</fullName>
        <ecNumber evidence="7 8">6.3.2.9</ecNumber>
    </recommendedName>
    <alternativeName>
        <fullName evidence="7">D-glutamic acid-adding enzyme</fullName>
    </alternativeName>
    <alternativeName>
        <fullName evidence="7">UDP-N-acetylmuramoyl-L-alanyl-D-glutamate synthetase</fullName>
    </alternativeName>
</protein>
<accession>A0ABT4UFM3</accession>
<evidence type="ECO:0000313" key="12">
    <source>
        <dbReference type="Proteomes" id="UP001210231"/>
    </source>
</evidence>
<dbReference type="EC" id="6.3.2.9" evidence="7 8"/>
<dbReference type="GO" id="GO:0008764">
    <property type="term" value="F:UDP-N-acetylmuramoylalanine-D-glutamate ligase activity"/>
    <property type="evidence" value="ECO:0007669"/>
    <property type="project" value="UniProtKB-EC"/>
</dbReference>
<organism evidence="11 12">
    <name type="scientific">Polluticaenibacter yanchengensis</name>
    <dbReference type="NCBI Taxonomy" id="3014562"/>
    <lineage>
        <taxon>Bacteria</taxon>
        <taxon>Pseudomonadati</taxon>
        <taxon>Bacteroidota</taxon>
        <taxon>Chitinophagia</taxon>
        <taxon>Chitinophagales</taxon>
        <taxon>Chitinophagaceae</taxon>
        <taxon>Polluticaenibacter</taxon>
    </lineage>
</organism>
<comment type="function">
    <text evidence="7 8">Cell wall formation. Catalyzes the addition of glutamate to the nucleotide precursor UDP-N-acetylmuramoyl-L-alanine (UMA).</text>
</comment>
<feature type="binding site" evidence="7">
    <location>
        <begin position="110"/>
        <end position="116"/>
    </location>
    <ligand>
        <name>ATP</name>
        <dbReference type="ChEBI" id="CHEBI:30616"/>
    </ligand>
</feature>
<keyword evidence="7 8" id="KW-0131">Cell cycle</keyword>
<keyword evidence="6 7" id="KW-0067">ATP-binding</keyword>
<dbReference type="PANTHER" id="PTHR43692:SF1">
    <property type="entry name" value="UDP-N-ACETYLMURAMOYLALANINE--D-GLUTAMATE LIGASE"/>
    <property type="match status" value="1"/>
</dbReference>
<dbReference type="InterPro" id="IPR005762">
    <property type="entry name" value="MurD"/>
</dbReference>
<evidence type="ECO:0000256" key="7">
    <source>
        <dbReference type="HAMAP-Rule" id="MF_00639"/>
    </source>
</evidence>
<dbReference type="RefSeq" id="WP_407029987.1">
    <property type="nucleotide sequence ID" value="NZ_JAQGEF010000002.1"/>
</dbReference>
<evidence type="ECO:0000256" key="1">
    <source>
        <dbReference type="ARBA" id="ARBA00004496"/>
    </source>
</evidence>
<proteinExistence type="inferred from homology"/>
<dbReference type="SUPFAM" id="SSF53623">
    <property type="entry name" value="MurD-like peptide ligases, catalytic domain"/>
    <property type="match status" value="1"/>
</dbReference>
<dbReference type="Pfam" id="PF08245">
    <property type="entry name" value="Mur_ligase_M"/>
    <property type="match status" value="1"/>
</dbReference>
<name>A0ABT4UFM3_9BACT</name>
<evidence type="ECO:0000259" key="10">
    <source>
        <dbReference type="Pfam" id="PF08245"/>
    </source>
</evidence>
<dbReference type="Pfam" id="PF21799">
    <property type="entry name" value="MurD-like_N"/>
    <property type="match status" value="1"/>
</dbReference>
<dbReference type="NCBIfam" id="TIGR01087">
    <property type="entry name" value="murD"/>
    <property type="match status" value="1"/>
</dbReference>
<comment type="pathway">
    <text evidence="2 7 8">Cell wall biogenesis; peptidoglycan biosynthesis.</text>
</comment>
<keyword evidence="7 8" id="KW-0573">Peptidoglycan synthesis</keyword>
<dbReference type="Proteomes" id="UP001210231">
    <property type="component" value="Unassembled WGS sequence"/>
</dbReference>
<keyword evidence="3 7" id="KW-0963">Cytoplasm</keyword>
<sequence>MKRIVILGSGESGTGAAILAKRNGFDVFVSDRGKIADAYKAELAAFEIDFEEGEHTESKILNASEIIKSPGIPEKSPLIKQLRAAGIPIISEIEFAYRYKGDSKIVGITGSNGKSTTTSLLYHICQVAGIDSALVGNIGYSIARQVALDPKEYYITEISSFQLDDIVDFKADIAILLNITEDHLDRYDYKFENYIASKFKIVKNQKEDDYFIYNEDDPVIVKYMKQYLPHSILLPFTMKNEVRQGAYIKDEKMLIKFKEEQWNMNVNDFTIIGKHNQSNSMAAGIAASVMNIRSDKTRDAVTTFSALEHRLQKVLTIKGVDYINDSKSTNVNSTWFALECIDKKVVLILGGVDKGNDYSILDELVEEKVKAIVCLGVDNSLIHDHFDGMVDTIVDTSNMDDCIKACYSLAEQGDVVLLSPSCASFDLFKNFEDRGEQFIAAVKGL</sequence>
<dbReference type="InterPro" id="IPR004101">
    <property type="entry name" value="Mur_ligase_C"/>
</dbReference>
<dbReference type="SUPFAM" id="SSF51984">
    <property type="entry name" value="MurCD N-terminal domain"/>
    <property type="match status" value="1"/>
</dbReference>
<evidence type="ECO:0000256" key="4">
    <source>
        <dbReference type="ARBA" id="ARBA00022598"/>
    </source>
</evidence>
<comment type="subcellular location">
    <subcellularLocation>
        <location evidence="1 7 8">Cytoplasm</location>
    </subcellularLocation>
</comment>
<evidence type="ECO:0000256" key="3">
    <source>
        <dbReference type="ARBA" id="ARBA00022490"/>
    </source>
</evidence>
<dbReference type="InterPro" id="IPR013221">
    <property type="entry name" value="Mur_ligase_cen"/>
</dbReference>
<evidence type="ECO:0000313" key="11">
    <source>
        <dbReference type="EMBL" id="MDA3613659.1"/>
    </source>
</evidence>
<keyword evidence="7 8" id="KW-0961">Cell wall biogenesis/degradation</keyword>
<dbReference type="SUPFAM" id="SSF53244">
    <property type="entry name" value="MurD-like peptide ligases, peptide-binding domain"/>
    <property type="match status" value="1"/>
</dbReference>
<dbReference type="InterPro" id="IPR036615">
    <property type="entry name" value="Mur_ligase_C_dom_sf"/>
</dbReference>
<evidence type="ECO:0000256" key="6">
    <source>
        <dbReference type="ARBA" id="ARBA00022840"/>
    </source>
</evidence>
<comment type="similarity">
    <text evidence="7">Belongs to the MurCDEF family.</text>
</comment>
<keyword evidence="12" id="KW-1185">Reference proteome</keyword>
<reference evidence="11 12" key="1">
    <citation type="submission" date="2022-12" db="EMBL/GenBank/DDBJ databases">
        <title>Chitinophagaceae gen. sp. nov., a new member of the family Chitinophagaceae, isolated from soil in a chemical factory.</title>
        <authorList>
            <person name="Ke Z."/>
        </authorList>
    </citation>
    <scope>NUCLEOTIDE SEQUENCE [LARGE SCALE GENOMIC DNA]</scope>
    <source>
        <strain evidence="11 12">LY-5</strain>
    </source>
</reference>
<evidence type="ECO:0000256" key="5">
    <source>
        <dbReference type="ARBA" id="ARBA00022741"/>
    </source>
</evidence>
<keyword evidence="4 7" id="KW-0436">Ligase</keyword>
<keyword evidence="7 8" id="KW-0133">Cell shape</keyword>
<dbReference type="HAMAP" id="MF_00639">
    <property type="entry name" value="MurD"/>
    <property type="match status" value="1"/>
</dbReference>
<keyword evidence="5 7" id="KW-0547">Nucleotide-binding</keyword>
<feature type="domain" description="Mur ligase central" evidence="10">
    <location>
        <begin position="108"/>
        <end position="286"/>
    </location>
</feature>
<dbReference type="InterPro" id="IPR036565">
    <property type="entry name" value="Mur-like_cat_sf"/>
</dbReference>
<feature type="domain" description="Mur ligase C-terminal" evidence="9">
    <location>
        <begin position="309"/>
        <end position="422"/>
    </location>
</feature>
<evidence type="ECO:0000256" key="8">
    <source>
        <dbReference type="RuleBase" id="RU003664"/>
    </source>
</evidence>
<dbReference type="Pfam" id="PF02875">
    <property type="entry name" value="Mur_ligase_C"/>
    <property type="match status" value="1"/>
</dbReference>
<dbReference type="EMBL" id="JAQGEF010000002">
    <property type="protein sequence ID" value="MDA3613659.1"/>
    <property type="molecule type" value="Genomic_DNA"/>
</dbReference>
<dbReference type="Gene3D" id="3.40.50.720">
    <property type="entry name" value="NAD(P)-binding Rossmann-like Domain"/>
    <property type="match status" value="1"/>
</dbReference>
<comment type="catalytic activity">
    <reaction evidence="7 8">
        <text>UDP-N-acetyl-alpha-D-muramoyl-L-alanine + D-glutamate + ATP = UDP-N-acetyl-alpha-D-muramoyl-L-alanyl-D-glutamate + ADP + phosphate + H(+)</text>
        <dbReference type="Rhea" id="RHEA:16429"/>
        <dbReference type="ChEBI" id="CHEBI:15378"/>
        <dbReference type="ChEBI" id="CHEBI:29986"/>
        <dbReference type="ChEBI" id="CHEBI:30616"/>
        <dbReference type="ChEBI" id="CHEBI:43474"/>
        <dbReference type="ChEBI" id="CHEBI:83898"/>
        <dbReference type="ChEBI" id="CHEBI:83900"/>
        <dbReference type="ChEBI" id="CHEBI:456216"/>
        <dbReference type="EC" id="6.3.2.9"/>
    </reaction>
</comment>
<dbReference type="Gene3D" id="3.40.1190.10">
    <property type="entry name" value="Mur-like, catalytic domain"/>
    <property type="match status" value="1"/>
</dbReference>
<dbReference type="Gene3D" id="3.90.190.20">
    <property type="entry name" value="Mur ligase, C-terminal domain"/>
    <property type="match status" value="1"/>
</dbReference>
<comment type="caution">
    <text evidence="11">The sequence shown here is derived from an EMBL/GenBank/DDBJ whole genome shotgun (WGS) entry which is preliminary data.</text>
</comment>
<evidence type="ECO:0000259" key="9">
    <source>
        <dbReference type="Pfam" id="PF02875"/>
    </source>
</evidence>